<protein>
    <recommendedName>
        <fullName evidence="3">Alginate export domain-containing protein</fullName>
    </recommendedName>
</protein>
<accession>A0A1F6TZK2</accession>
<evidence type="ECO:0000313" key="1">
    <source>
        <dbReference type="EMBL" id="OGI50530.1"/>
    </source>
</evidence>
<dbReference type="Gene3D" id="2.40.160.100">
    <property type="match status" value="1"/>
</dbReference>
<sequence length="145" mass="16410">MRNFSALFACRERYKFGNIFSEDIRAGYYFWDSNLANITFLRLDTTLEPHKGLKVTPSLARIWTTKEVFTGRGPVFDWSQGAATSTATTRDVGWEADLDVAFPIYKRVDGFFSLGYFRPGAVYARPDGSKADPAWEIVLGAEVKF</sequence>
<proteinExistence type="predicted"/>
<name>A0A1F6TZK2_9PROT</name>
<dbReference type="STRING" id="1817768.A3A87_05610"/>
<dbReference type="AlphaFoldDB" id="A0A1F6TZK2"/>
<evidence type="ECO:0008006" key="3">
    <source>
        <dbReference type="Google" id="ProtNLM"/>
    </source>
</evidence>
<dbReference type="EMBL" id="MFTC01000067">
    <property type="protein sequence ID" value="OGI50530.1"/>
    <property type="molecule type" value="Genomic_DNA"/>
</dbReference>
<evidence type="ECO:0000313" key="2">
    <source>
        <dbReference type="Proteomes" id="UP000179037"/>
    </source>
</evidence>
<reference evidence="1 2" key="1">
    <citation type="journal article" date="2016" name="Nat. Commun.">
        <title>Thousands of microbial genomes shed light on interconnected biogeochemical processes in an aquifer system.</title>
        <authorList>
            <person name="Anantharaman K."/>
            <person name="Brown C.T."/>
            <person name="Hug L.A."/>
            <person name="Sharon I."/>
            <person name="Castelle C.J."/>
            <person name="Probst A.J."/>
            <person name="Thomas B.C."/>
            <person name="Singh A."/>
            <person name="Wilkins M.J."/>
            <person name="Karaoz U."/>
            <person name="Brodie E.L."/>
            <person name="Williams K.H."/>
            <person name="Hubbard S.S."/>
            <person name="Banfield J.F."/>
        </authorList>
    </citation>
    <scope>NUCLEOTIDE SEQUENCE [LARGE SCALE GENOMIC DNA]</scope>
</reference>
<organism evidence="1 2">
    <name type="scientific">Candidatus Muproteobacteria bacterium RIFCSPLOWO2_01_FULL_60_18</name>
    <dbReference type="NCBI Taxonomy" id="1817768"/>
    <lineage>
        <taxon>Bacteria</taxon>
        <taxon>Pseudomonadati</taxon>
        <taxon>Pseudomonadota</taxon>
        <taxon>Candidatus Muproteobacteria</taxon>
    </lineage>
</organism>
<dbReference type="Proteomes" id="UP000179037">
    <property type="component" value="Unassembled WGS sequence"/>
</dbReference>
<gene>
    <name evidence="1" type="ORF">A3A87_05610</name>
</gene>
<dbReference type="InterPro" id="IPR053728">
    <property type="entry name" value="Alginate_Permeability_Chnl"/>
</dbReference>
<comment type="caution">
    <text evidence="1">The sequence shown here is derived from an EMBL/GenBank/DDBJ whole genome shotgun (WGS) entry which is preliminary data.</text>
</comment>